<organism evidence="1 2">
    <name type="scientific">Histidinibacterium lentulum</name>
    <dbReference type="NCBI Taxonomy" id="2480588"/>
    <lineage>
        <taxon>Bacteria</taxon>
        <taxon>Pseudomonadati</taxon>
        <taxon>Pseudomonadota</taxon>
        <taxon>Alphaproteobacteria</taxon>
        <taxon>Rhodobacterales</taxon>
        <taxon>Paracoccaceae</taxon>
        <taxon>Histidinibacterium</taxon>
    </lineage>
</organism>
<proteinExistence type="predicted"/>
<evidence type="ECO:0000313" key="1">
    <source>
        <dbReference type="EMBL" id="ROT99391.1"/>
    </source>
</evidence>
<name>A0A3N2QVX4_9RHOB</name>
<dbReference type="InterPro" id="IPR027417">
    <property type="entry name" value="P-loop_NTPase"/>
</dbReference>
<dbReference type="EMBL" id="RDRB01000007">
    <property type="protein sequence ID" value="ROT99391.1"/>
    <property type="molecule type" value="Genomic_DNA"/>
</dbReference>
<gene>
    <name evidence="1" type="ORF">EAT49_14325</name>
</gene>
<evidence type="ECO:0000313" key="2">
    <source>
        <dbReference type="Proteomes" id="UP000268016"/>
    </source>
</evidence>
<reference evidence="1 2" key="1">
    <citation type="submission" date="2018-10" db="EMBL/GenBank/DDBJ databases">
        <title>Histidinibacterium lentulum gen. nov., sp. nov., a marine bacterium from the culture broth of Picochlorum sp. 122.</title>
        <authorList>
            <person name="Wang G."/>
        </authorList>
    </citation>
    <scope>NUCLEOTIDE SEQUENCE [LARGE SCALE GENOMIC DNA]</scope>
    <source>
        <strain evidence="1 2">B17</strain>
    </source>
</reference>
<dbReference type="RefSeq" id="WP_123642986.1">
    <property type="nucleotide sequence ID" value="NZ_ML119087.1"/>
</dbReference>
<protein>
    <recommendedName>
        <fullName evidence="3">Sulfotransferase family protein</fullName>
    </recommendedName>
</protein>
<evidence type="ECO:0008006" key="3">
    <source>
        <dbReference type="Google" id="ProtNLM"/>
    </source>
</evidence>
<sequence length="265" mass="28703">MGRRILLHPGFHKTGTSSAQHFLWHNRERLAPVARLYLLRHLRLVADAAMRYARKRQVADLVAAAGSLTEVLADAPGDRHLVLSCEGLSGHIPGWPDVADYGAAAEILPVLVQVLRESLSGHECHVVLTTRAPEAWLSSAWRHLLIGTRLREDWPVFARRYHRAADLDGAARRIASALAPLPVTCLPLERAREHPLGPGGALLELAGLSSEGLLPVGHGNRGPDADLARELLALNRSGLTTEDLKARKQALCASRGVGGWVRGNG</sequence>
<accession>A0A3N2QVX4</accession>
<dbReference type="AlphaFoldDB" id="A0A3N2QVX4"/>
<dbReference type="SUPFAM" id="SSF52540">
    <property type="entry name" value="P-loop containing nucleoside triphosphate hydrolases"/>
    <property type="match status" value="1"/>
</dbReference>
<dbReference type="Proteomes" id="UP000268016">
    <property type="component" value="Unassembled WGS sequence"/>
</dbReference>
<keyword evidence="2" id="KW-1185">Reference proteome</keyword>
<dbReference type="OrthoDB" id="7705857at2"/>
<comment type="caution">
    <text evidence="1">The sequence shown here is derived from an EMBL/GenBank/DDBJ whole genome shotgun (WGS) entry which is preliminary data.</text>
</comment>